<comment type="caution">
    <text evidence="2">The sequence shown here is derived from an EMBL/GenBank/DDBJ whole genome shotgun (WGS) entry which is preliminary data.</text>
</comment>
<feature type="transmembrane region" description="Helical" evidence="1">
    <location>
        <begin position="228"/>
        <end position="248"/>
    </location>
</feature>
<sequence length="266" mass="29479">MNQGNTWREDILPLVKQLTSWIVGKPSKTLIMVGIMLVIPGTTELIIALLSQVFQAHLGHPPSTTSANDVGYSQITGGVLLLIGVAMTLYEWWLPHSDRRNQNKTSAAAARLQDQKNLRNSYKTDSNADLQTNFQQAWGPVDADPQQIFNVLDYKADPGKAVRRFIKGMALVKTESNWFALKHKWIPAAFWIYFSFCILSLVVSALNLVIIAAHFAPGMPALSPEKEWTLAVLGITGVLTLITFKSFLDLMLEFGSAVNLCKMPPP</sequence>
<dbReference type="GeneID" id="93563490"/>
<evidence type="ECO:0000256" key="1">
    <source>
        <dbReference type="SAM" id="Phobius"/>
    </source>
</evidence>
<proteinExistence type="predicted"/>
<name>A0ABT3BVM3_9PSED</name>
<keyword evidence="3" id="KW-1185">Reference proteome</keyword>
<dbReference type="Proteomes" id="UP001207294">
    <property type="component" value="Unassembled WGS sequence"/>
</dbReference>
<gene>
    <name evidence="2" type="ORF">OH718_09865</name>
</gene>
<feature type="transmembrane region" description="Helical" evidence="1">
    <location>
        <begin position="30"/>
        <end position="54"/>
    </location>
</feature>
<feature type="transmembrane region" description="Helical" evidence="1">
    <location>
        <begin position="190"/>
        <end position="216"/>
    </location>
</feature>
<keyword evidence="1" id="KW-1133">Transmembrane helix</keyword>
<evidence type="ECO:0000313" key="3">
    <source>
        <dbReference type="Proteomes" id="UP001207294"/>
    </source>
</evidence>
<feature type="transmembrane region" description="Helical" evidence="1">
    <location>
        <begin position="74"/>
        <end position="94"/>
    </location>
</feature>
<keyword evidence="1" id="KW-0472">Membrane</keyword>
<dbReference type="RefSeq" id="WP_206402877.1">
    <property type="nucleotide sequence ID" value="NZ_JAFGZD010000020.1"/>
</dbReference>
<keyword evidence="1" id="KW-0812">Transmembrane</keyword>
<dbReference type="EMBL" id="JAOXML010000006">
    <property type="protein sequence ID" value="MCV4376901.1"/>
    <property type="molecule type" value="Genomic_DNA"/>
</dbReference>
<protein>
    <submittedName>
        <fullName evidence="2">Uncharacterized protein</fullName>
    </submittedName>
</protein>
<reference evidence="2 3" key="1">
    <citation type="submission" date="2022-10" db="EMBL/GenBank/DDBJ databases">
        <title>Characterization of Pseudomonas capsici strains from pepper and tomato in Georgia.</title>
        <authorList>
            <person name="Zhao M."/>
            <person name="Dutta B."/>
        </authorList>
    </citation>
    <scope>NUCLEOTIDE SEQUENCE [LARGE SCALE GENOMIC DNA]</scope>
    <source>
        <strain evidence="2 3">Pc20-5</strain>
    </source>
</reference>
<organism evidence="2 3">
    <name type="scientific">Pseudomonas capsici</name>
    <dbReference type="NCBI Taxonomy" id="2810614"/>
    <lineage>
        <taxon>Bacteria</taxon>
        <taxon>Pseudomonadati</taxon>
        <taxon>Pseudomonadota</taxon>
        <taxon>Gammaproteobacteria</taxon>
        <taxon>Pseudomonadales</taxon>
        <taxon>Pseudomonadaceae</taxon>
        <taxon>Pseudomonas</taxon>
    </lineage>
</organism>
<accession>A0ABT3BVM3</accession>
<evidence type="ECO:0000313" key="2">
    <source>
        <dbReference type="EMBL" id="MCV4376901.1"/>
    </source>
</evidence>